<dbReference type="SUPFAM" id="SSF53328">
    <property type="entry name" value="Formyltransferase"/>
    <property type="match status" value="1"/>
</dbReference>
<dbReference type="Pfam" id="PF02911">
    <property type="entry name" value="Formyl_trans_C"/>
    <property type="match status" value="1"/>
</dbReference>
<dbReference type="Proteomes" id="UP000248889">
    <property type="component" value="Unassembled WGS sequence"/>
</dbReference>
<dbReference type="Pfam" id="PF00378">
    <property type="entry name" value="ECH_1"/>
    <property type="match status" value="1"/>
</dbReference>
<protein>
    <submittedName>
        <fullName evidence="3">Hydrogenase maturation protein</fullName>
    </submittedName>
</protein>
<evidence type="ECO:0000313" key="3">
    <source>
        <dbReference type="EMBL" id="RAG84753.1"/>
    </source>
</evidence>
<dbReference type="PANTHER" id="PTHR43388:SF1">
    <property type="entry name" value="HYDROGENASE MATURATION FACTOR HOXX"/>
    <property type="match status" value="1"/>
</dbReference>
<dbReference type="GO" id="GO:0003824">
    <property type="term" value="F:catalytic activity"/>
    <property type="evidence" value="ECO:0007669"/>
    <property type="project" value="InterPro"/>
</dbReference>
<sequence>MRILLHASAFNSLTQRLTVELAYQGHRIAVSLDLGGGPRGDEELRQAIHRHRPELIVAPMLTSRVPQDVWSQYTCLIVHPGPPGDRGPSALDWALAEGRRRWGVTVLQAVAELDAGPVWASEAFDIPEHAEAGGIAKSDLYRNELADAASAAVRRAVERFASHRFVPGSAPAATVARPYFRQERRAIDWTAEGTDTVARKLRAADSSPGVLDTLDGREYYLYGGQPEDELRGVPGTLLATRDGAVCRATVDGAVWLGAARPRRAPDGPPTAKAPAATVLAPTGLLHGVPEIAAPLRSHHKRQTWATIRYHEQGSVGMLRFSFPGGAMSTTDCRRLLAAYRHAAARPTRLLVLGAHRDVFSHGIHLGAIEAAADPARESWANINAMDDLVEAILTTRDKLTVAALGGNAAAGGLMLALAADEVWVRGGAVLNPHYRLMGLHGSEFWTYTLPRRVGREAARRLTADALPIGTQRALDLGLVDRVLACPPEHVPDHVAELAQEVAEDPHLPRRLAAKRVALRRAEVRRPLAWYRAEELALMHRNFYGPGSPYHALRRAFLHKSRPDATPERLHRIPA</sequence>
<dbReference type="InterPro" id="IPR029045">
    <property type="entry name" value="ClpP/crotonase-like_dom_sf"/>
</dbReference>
<dbReference type="PANTHER" id="PTHR43388">
    <property type="entry name" value="HYDROGENASE MATURATION FACTOR HOXX"/>
    <property type="match status" value="1"/>
</dbReference>
<dbReference type="CDD" id="cd08701">
    <property type="entry name" value="FMT_C_HypX"/>
    <property type="match status" value="1"/>
</dbReference>
<dbReference type="Gene3D" id="3.40.50.12230">
    <property type="match status" value="1"/>
</dbReference>
<dbReference type="SUPFAM" id="SSF52096">
    <property type="entry name" value="ClpP/crotonase"/>
    <property type="match status" value="1"/>
</dbReference>
<evidence type="ECO:0000313" key="4">
    <source>
        <dbReference type="Proteomes" id="UP000248889"/>
    </source>
</evidence>
<evidence type="ECO:0000259" key="2">
    <source>
        <dbReference type="Pfam" id="PF02911"/>
    </source>
</evidence>
<dbReference type="AlphaFoldDB" id="A0A2X0IMH7"/>
<feature type="domain" description="Formyl transferase N-terminal" evidence="1">
    <location>
        <begin position="40"/>
        <end position="133"/>
    </location>
</feature>
<dbReference type="CDD" id="cd06558">
    <property type="entry name" value="crotonase-like"/>
    <property type="match status" value="1"/>
</dbReference>
<dbReference type="SUPFAM" id="SSF50486">
    <property type="entry name" value="FMT C-terminal domain-like"/>
    <property type="match status" value="1"/>
</dbReference>
<dbReference type="PIRSF" id="PIRSF006787">
    <property type="entry name" value="Hydrgn_mat_HoxX"/>
    <property type="match status" value="1"/>
</dbReference>
<dbReference type="InterPro" id="IPR036477">
    <property type="entry name" value="Formyl_transf_N_sf"/>
</dbReference>
<reference evidence="3 4" key="1">
    <citation type="submission" date="2018-06" db="EMBL/GenBank/DDBJ databases">
        <title>Streptacidiphilus pinicola sp. nov., isolated from pine grove soil.</title>
        <authorList>
            <person name="Roh S.G."/>
            <person name="Park S."/>
            <person name="Kim M.-K."/>
            <person name="Yun B.-R."/>
            <person name="Park J."/>
            <person name="Kim M.J."/>
            <person name="Kim Y.S."/>
            <person name="Kim S.B."/>
        </authorList>
    </citation>
    <scope>NUCLEOTIDE SEQUENCE [LARGE SCALE GENOMIC DNA]</scope>
    <source>
        <strain evidence="3 4">MMS16-CNU450</strain>
    </source>
</reference>
<feature type="domain" description="Formyl transferase C-terminal" evidence="2">
    <location>
        <begin position="182"/>
        <end position="261"/>
    </location>
</feature>
<name>A0A2X0IMH7_9ACTN</name>
<evidence type="ECO:0000259" key="1">
    <source>
        <dbReference type="Pfam" id="PF00551"/>
    </source>
</evidence>
<dbReference type="InterPro" id="IPR009188">
    <property type="entry name" value="NiFe-hyd_mat_HypX/HoxX"/>
</dbReference>
<dbReference type="EMBL" id="QKYN01000059">
    <property type="protein sequence ID" value="RAG84753.1"/>
    <property type="molecule type" value="Genomic_DNA"/>
</dbReference>
<dbReference type="InterPro" id="IPR005793">
    <property type="entry name" value="Formyl_trans_C"/>
</dbReference>
<dbReference type="InterPro" id="IPR011034">
    <property type="entry name" value="Formyl_transferase-like_C_sf"/>
</dbReference>
<keyword evidence="4" id="KW-1185">Reference proteome</keyword>
<dbReference type="InterPro" id="IPR001753">
    <property type="entry name" value="Enoyl-CoA_hydra/iso"/>
</dbReference>
<dbReference type="InterPro" id="IPR047180">
    <property type="entry name" value="HoxX-like"/>
</dbReference>
<accession>A0A2X0IMH7</accession>
<dbReference type="Pfam" id="PF00551">
    <property type="entry name" value="Formyl_trans_N"/>
    <property type="match status" value="1"/>
</dbReference>
<dbReference type="InterPro" id="IPR002376">
    <property type="entry name" value="Formyl_transf_N"/>
</dbReference>
<dbReference type="OrthoDB" id="580992at2"/>
<dbReference type="Gene3D" id="3.90.226.10">
    <property type="entry name" value="2-enoyl-CoA Hydratase, Chain A, domain 1"/>
    <property type="match status" value="1"/>
</dbReference>
<dbReference type="RefSeq" id="WP_111501488.1">
    <property type="nucleotide sequence ID" value="NZ_QKYN01000059.1"/>
</dbReference>
<comment type="caution">
    <text evidence="3">The sequence shown here is derived from an EMBL/GenBank/DDBJ whole genome shotgun (WGS) entry which is preliminary data.</text>
</comment>
<gene>
    <name evidence="3" type="ORF">DN069_15045</name>
</gene>
<organism evidence="3 4">
    <name type="scientific">Streptacidiphilus pinicola</name>
    <dbReference type="NCBI Taxonomy" id="2219663"/>
    <lineage>
        <taxon>Bacteria</taxon>
        <taxon>Bacillati</taxon>
        <taxon>Actinomycetota</taxon>
        <taxon>Actinomycetes</taxon>
        <taxon>Kitasatosporales</taxon>
        <taxon>Streptomycetaceae</taxon>
        <taxon>Streptacidiphilus</taxon>
    </lineage>
</organism>
<proteinExistence type="predicted"/>